<proteinExistence type="inferred from homology"/>
<accession>A0A5B2VRD3</accession>
<evidence type="ECO:0000256" key="5">
    <source>
        <dbReference type="ARBA" id="ARBA00023237"/>
    </source>
</evidence>
<evidence type="ECO:0000256" key="1">
    <source>
        <dbReference type="ARBA" id="ARBA00004442"/>
    </source>
</evidence>
<feature type="domain" description="RagB/SusD" evidence="6">
    <location>
        <begin position="336"/>
        <end position="470"/>
    </location>
</feature>
<name>A0A5B2VRD3_9BACT</name>
<evidence type="ECO:0000256" key="3">
    <source>
        <dbReference type="ARBA" id="ARBA00022729"/>
    </source>
</evidence>
<evidence type="ECO:0000259" key="6">
    <source>
        <dbReference type="Pfam" id="PF07980"/>
    </source>
</evidence>
<reference evidence="8 9" key="2">
    <citation type="submission" date="2019-09" db="EMBL/GenBank/DDBJ databases">
        <authorList>
            <person name="Jin C."/>
        </authorList>
    </citation>
    <scope>NUCLEOTIDE SEQUENCE [LARGE SCALE GENOMIC DNA]</scope>
    <source>
        <strain evidence="8 9">BN140078</strain>
    </source>
</reference>
<dbReference type="InterPro" id="IPR033985">
    <property type="entry name" value="SusD-like_N"/>
</dbReference>
<evidence type="ECO:0000313" key="8">
    <source>
        <dbReference type="EMBL" id="KAA2240792.1"/>
    </source>
</evidence>
<dbReference type="Pfam" id="PF14322">
    <property type="entry name" value="SusD-like_3"/>
    <property type="match status" value="1"/>
</dbReference>
<comment type="caution">
    <text evidence="8">The sequence shown here is derived from an EMBL/GenBank/DDBJ whole genome shotgun (WGS) entry which is preliminary data.</text>
</comment>
<dbReference type="SUPFAM" id="SSF48452">
    <property type="entry name" value="TPR-like"/>
    <property type="match status" value="1"/>
</dbReference>
<dbReference type="GO" id="GO:0009279">
    <property type="term" value="C:cell outer membrane"/>
    <property type="evidence" value="ECO:0007669"/>
    <property type="project" value="UniProtKB-SubCell"/>
</dbReference>
<dbReference type="AlphaFoldDB" id="A0A5B2VRD3"/>
<comment type="subcellular location">
    <subcellularLocation>
        <location evidence="1">Cell outer membrane</location>
    </subcellularLocation>
</comment>
<sequence length="470" mass="51895">MKWKYTYCLVILLLTGCRDYLEIPLPANQVAGSGAYDSDRSCAAVMNGIYSQLMSGQMMDGAGVGYRAGLYTDELQDLGLSPIFDVDELALYANNVQPGNTDNPWEQLYFRIYTCNLAIEGITANNTGALHFKDQWLGEAYFMRAFLHFYLAALYGDAVVATTSDYTVINTIPRSPVNEVYQQVIKDLQQAQQLLSVEYKDGKGTVTLNRGRPNKAAAAALLARVYLYTGNWAGAAAQATTLIENAAFQLVPPAQTFLTASPETIWSLAPDMAAIVDDYSVYYNDIPDVVTSFPASNVFVAMSDSLAAAFEPGDARKTEWAKTVSSNTLTYVFPSKYKSKTPGEEYLVLFRLAEQYLIRAEARAQLGQVTGANSAQQDIDVVRARAALPGTTAATQSAMLTAIDHERRVELFAEAGHRLFDLRRRNTLNTIMTIITPQKGGRGWQPYMQWWPIPVEDLKANPSLKQTTGY</sequence>
<feature type="domain" description="SusD-like N-terminal" evidence="7">
    <location>
        <begin position="94"/>
        <end position="227"/>
    </location>
</feature>
<dbReference type="InterPro" id="IPR012944">
    <property type="entry name" value="SusD_RagB_dom"/>
</dbReference>
<gene>
    <name evidence="8" type="ORF">F0L74_32165</name>
</gene>
<dbReference type="InterPro" id="IPR011990">
    <property type="entry name" value="TPR-like_helical_dom_sf"/>
</dbReference>
<keyword evidence="5" id="KW-0998">Cell outer membrane</keyword>
<reference evidence="8 9" key="1">
    <citation type="submission" date="2019-09" db="EMBL/GenBank/DDBJ databases">
        <title>Chitinophaga ginsengihumi sp. nov., isolated from soil of ginseng rhizosphere.</title>
        <authorList>
            <person name="Lee J."/>
        </authorList>
    </citation>
    <scope>NUCLEOTIDE SEQUENCE [LARGE SCALE GENOMIC DNA]</scope>
    <source>
        <strain evidence="8 9">BN140078</strain>
    </source>
</reference>
<dbReference type="PROSITE" id="PS51257">
    <property type="entry name" value="PROKAR_LIPOPROTEIN"/>
    <property type="match status" value="1"/>
</dbReference>
<dbReference type="EMBL" id="VUOC01000004">
    <property type="protein sequence ID" value="KAA2240792.1"/>
    <property type="molecule type" value="Genomic_DNA"/>
</dbReference>
<protein>
    <submittedName>
        <fullName evidence="8">RagB/SusD family nutrient uptake outer membrane protein</fullName>
    </submittedName>
</protein>
<dbReference type="Proteomes" id="UP000324611">
    <property type="component" value="Unassembled WGS sequence"/>
</dbReference>
<evidence type="ECO:0000256" key="4">
    <source>
        <dbReference type="ARBA" id="ARBA00023136"/>
    </source>
</evidence>
<dbReference type="Gene3D" id="1.25.40.390">
    <property type="match status" value="1"/>
</dbReference>
<keyword evidence="9" id="KW-1185">Reference proteome</keyword>
<comment type="similarity">
    <text evidence="2">Belongs to the SusD family.</text>
</comment>
<keyword evidence="3" id="KW-0732">Signal</keyword>
<dbReference type="Pfam" id="PF07980">
    <property type="entry name" value="SusD_RagB"/>
    <property type="match status" value="1"/>
</dbReference>
<keyword evidence="4" id="KW-0472">Membrane</keyword>
<evidence type="ECO:0000313" key="9">
    <source>
        <dbReference type="Proteomes" id="UP000324611"/>
    </source>
</evidence>
<evidence type="ECO:0000256" key="2">
    <source>
        <dbReference type="ARBA" id="ARBA00006275"/>
    </source>
</evidence>
<evidence type="ECO:0000259" key="7">
    <source>
        <dbReference type="Pfam" id="PF14322"/>
    </source>
</evidence>
<dbReference type="RefSeq" id="WP_149841970.1">
    <property type="nucleotide sequence ID" value="NZ_VUOC01000004.1"/>
</dbReference>
<dbReference type="CDD" id="cd08977">
    <property type="entry name" value="SusD"/>
    <property type="match status" value="1"/>
</dbReference>
<organism evidence="8 9">
    <name type="scientific">Chitinophaga agrisoli</name>
    <dbReference type="NCBI Taxonomy" id="2607653"/>
    <lineage>
        <taxon>Bacteria</taxon>
        <taxon>Pseudomonadati</taxon>
        <taxon>Bacteroidota</taxon>
        <taxon>Chitinophagia</taxon>
        <taxon>Chitinophagales</taxon>
        <taxon>Chitinophagaceae</taxon>
        <taxon>Chitinophaga</taxon>
    </lineage>
</organism>